<feature type="transmembrane region" description="Helical" evidence="1">
    <location>
        <begin position="55"/>
        <end position="72"/>
    </location>
</feature>
<accession>A0A369B6J7</accession>
<keyword evidence="1" id="KW-0472">Membrane</keyword>
<evidence type="ECO:0000313" key="3">
    <source>
        <dbReference type="EMBL" id="RCX17133.1"/>
    </source>
</evidence>
<organism evidence="3 4">
    <name type="scientific">Anaerobacterium chartisolvens</name>
    <dbReference type="NCBI Taxonomy" id="1297424"/>
    <lineage>
        <taxon>Bacteria</taxon>
        <taxon>Bacillati</taxon>
        <taxon>Bacillota</taxon>
        <taxon>Clostridia</taxon>
        <taxon>Eubacteriales</taxon>
        <taxon>Oscillospiraceae</taxon>
        <taxon>Anaerobacterium</taxon>
    </lineage>
</organism>
<dbReference type="Proteomes" id="UP000253034">
    <property type="component" value="Unassembled WGS sequence"/>
</dbReference>
<evidence type="ECO:0000256" key="1">
    <source>
        <dbReference type="SAM" id="Phobius"/>
    </source>
</evidence>
<feature type="transmembrane region" description="Helical" evidence="1">
    <location>
        <begin position="28"/>
        <end position="49"/>
    </location>
</feature>
<keyword evidence="1" id="KW-1133">Transmembrane helix</keyword>
<keyword evidence="1" id="KW-0812">Transmembrane</keyword>
<feature type="transmembrane region" description="Helical" evidence="1">
    <location>
        <begin position="129"/>
        <end position="156"/>
    </location>
</feature>
<keyword evidence="4" id="KW-1185">Reference proteome</keyword>
<proteinExistence type="predicted"/>
<feature type="domain" description="Putative sensor" evidence="2">
    <location>
        <begin position="30"/>
        <end position="216"/>
    </location>
</feature>
<dbReference type="Pfam" id="PF13796">
    <property type="entry name" value="Sensor"/>
    <property type="match status" value="1"/>
</dbReference>
<evidence type="ECO:0000259" key="2">
    <source>
        <dbReference type="Pfam" id="PF13796"/>
    </source>
</evidence>
<reference evidence="3 4" key="1">
    <citation type="submission" date="2018-07" db="EMBL/GenBank/DDBJ databases">
        <title>Genomic Encyclopedia of Type Strains, Phase IV (KMG-IV): sequencing the most valuable type-strain genomes for metagenomic binning, comparative biology and taxonomic classification.</title>
        <authorList>
            <person name="Goeker M."/>
        </authorList>
    </citation>
    <scope>NUCLEOTIDE SEQUENCE [LARGE SCALE GENOMIC DNA]</scope>
    <source>
        <strain evidence="3 4">DSM 27016</strain>
    </source>
</reference>
<dbReference type="EMBL" id="QPJT01000008">
    <property type="protein sequence ID" value="RCX17133.1"/>
    <property type="molecule type" value="Genomic_DNA"/>
</dbReference>
<dbReference type="InterPro" id="IPR025828">
    <property type="entry name" value="Put_sensor_dom"/>
</dbReference>
<sequence length="223" mass="25012">MEETNKPLQNFFNNFFTVAANPRTYSNIFYLLLSFPLGIFYFVFFITGISLGLGLIPIFIGLPLIIFMFFFAKRLMAFECMLAKGFTGINIPLMNSGEICEGGMLKKFKAHVSDPQSWKSLTYLVAIKFPLGIFAFVLAVTLGTVSLALVFCPVIYQSILQGSGIDIFSHDIFSLFAPGYFSSMEKSFIYMVAGVFIAFISLHILNFVTYISVKLTALMADEW</sequence>
<protein>
    <submittedName>
        <fullName evidence="3">Putative sensor protein</fullName>
    </submittedName>
</protein>
<comment type="caution">
    <text evidence="3">The sequence shown here is derived from an EMBL/GenBank/DDBJ whole genome shotgun (WGS) entry which is preliminary data.</text>
</comment>
<dbReference type="AlphaFoldDB" id="A0A369B6J7"/>
<gene>
    <name evidence="3" type="ORF">DFR58_10826</name>
</gene>
<dbReference type="OrthoDB" id="2583187at2"/>
<feature type="transmembrane region" description="Helical" evidence="1">
    <location>
        <begin position="188"/>
        <end position="213"/>
    </location>
</feature>
<name>A0A369B6J7_9FIRM</name>
<evidence type="ECO:0000313" key="4">
    <source>
        <dbReference type="Proteomes" id="UP000253034"/>
    </source>
</evidence>
<dbReference type="RefSeq" id="WP_114297374.1">
    <property type="nucleotide sequence ID" value="NZ_QPJT01000008.1"/>
</dbReference>